<accession>A0A0C4EFL8</accession>
<dbReference type="AlphaFoldDB" id="A0A0C4EFL8"/>
<dbReference type="Proteomes" id="UP000011715">
    <property type="component" value="Unassembled WGS sequence"/>
</dbReference>
<evidence type="ECO:0000313" key="3">
    <source>
        <dbReference type="EMBL" id="KLU92624.1"/>
    </source>
</evidence>
<feature type="compositionally biased region" description="Basic and acidic residues" evidence="1">
    <location>
        <begin position="1"/>
        <end position="28"/>
    </location>
</feature>
<reference evidence="4" key="5">
    <citation type="submission" date="2015-06" db="UniProtKB">
        <authorList>
            <consortium name="EnsemblFungi"/>
        </authorList>
    </citation>
    <scope>IDENTIFICATION</scope>
    <source>
        <strain evidence="4">ATCC 64411</strain>
    </source>
</reference>
<feature type="transmembrane region" description="Helical" evidence="2">
    <location>
        <begin position="66"/>
        <end position="85"/>
    </location>
</feature>
<reference evidence="4" key="4">
    <citation type="journal article" date="2015" name="G3 (Bethesda)">
        <title>Genome sequences of three phytopathogenic species of the Magnaporthaceae family of fungi.</title>
        <authorList>
            <person name="Okagaki L.H."/>
            <person name="Nunes C.C."/>
            <person name="Sailsbery J."/>
            <person name="Clay B."/>
            <person name="Brown D."/>
            <person name="John T."/>
            <person name="Oh Y."/>
            <person name="Young N."/>
            <person name="Fitzgerald M."/>
            <person name="Haas B.J."/>
            <person name="Zeng Q."/>
            <person name="Young S."/>
            <person name="Adiconis X."/>
            <person name="Fan L."/>
            <person name="Levin J.Z."/>
            <person name="Mitchell T.K."/>
            <person name="Okubara P.A."/>
            <person name="Farman M.L."/>
            <person name="Kohn L.M."/>
            <person name="Birren B."/>
            <person name="Ma L.-J."/>
            <person name="Dean R.A."/>
        </authorList>
    </citation>
    <scope>NUCLEOTIDE SEQUENCE</scope>
    <source>
        <strain evidence="4">ATCC 64411 / 73-15</strain>
    </source>
</reference>
<keyword evidence="5" id="KW-1185">Reference proteome</keyword>
<organism evidence="4 5">
    <name type="scientific">Magnaporthiopsis poae (strain ATCC 64411 / 73-15)</name>
    <name type="common">Kentucky bluegrass fungus</name>
    <name type="synonym">Magnaporthe poae</name>
    <dbReference type="NCBI Taxonomy" id="644358"/>
    <lineage>
        <taxon>Eukaryota</taxon>
        <taxon>Fungi</taxon>
        <taxon>Dikarya</taxon>
        <taxon>Ascomycota</taxon>
        <taxon>Pezizomycotina</taxon>
        <taxon>Sordariomycetes</taxon>
        <taxon>Sordariomycetidae</taxon>
        <taxon>Magnaporthales</taxon>
        <taxon>Magnaporthaceae</taxon>
        <taxon>Magnaporthiopsis</taxon>
    </lineage>
</organism>
<evidence type="ECO:0000256" key="2">
    <source>
        <dbReference type="SAM" id="Phobius"/>
    </source>
</evidence>
<dbReference type="EMBL" id="GL876982">
    <property type="protein sequence ID" value="KLU92624.1"/>
    <property type="molecule type" value="Genomic_DNA"/>
</dbReference>
<proteinExistence type="predicted"/>
<sequence>MWEWQVDRNRPGGEEQRPSVSNQDHDASAKQTDTPQAEPRQDRGGLLKHHLAVGGPAAEFGLLRTMMTSDLALVMFILMLFAAVYPSRPKVGKYQGDGTARKMQRQSDCSVAARFPRWGAGSAERQGLAWPSDVVGPAPDFSLSGRGRQCNGSMSGACPVLSWCLAHFREDKRGQGWVPVGIDE</sequence>
<feature type="region of interest" description="Disordered" evidence="1">
    <location>
        <begin position="1"/>
        <end position="42"/>
    </location>
</feature>
<gene>
    <name evidence="3" type="ORF">MAPG_11569</name>
</gene>
<keyword evidence="2" id="KW-0472">Membrane</keyword>
<evidence type="ECO:0000313" key="4">
    <source>
        <dbReference type="EnsemblFungi" id="MAPG_11569T0"/>
    </source>
</evidence>
<reference evidence="3" key="2">
    <citation type="submission" date="2010-05" db="EMBL/GenBank/DDBJ databases">
        <title>The Genome Sequence of Magnaporthe poae strain ATCC 64411.</title>
        <authorList>
            <consortium name="The Broad Institute Genome Sequencing Platform"/>
            <consortium name="Broad Institute Genome Sequencing Center for Infectious Disease"/>
            <person name="Ma L.-J."/>
            <person name="Dead R."/>
            <person name="Young S."/>
            <person name="Zeng Q."/>
            <person name="Koehrsen M."/>
            <person name="Alvarado L."/>
            <person name="Berlin A."/>
            <person name="Chapman S.B."/>
            <person name="Chen Z."/>
            <person name="Freedman E."/>
            <person name="Gellesch M."/>
            <person name="Goldberg J."/>
            <person name="Griggs A."/>
            <person name="Gujja S."/>
            <person name="Heilman E.R."/>
            <person name="Heiman D."/>
            <person name="Hepburn T."/>
            <person name="Howarth C."/>
            <person name="Jen D."/>
            <person name="Larson L."/>
            <person name="Mehta T."/>
            <person name="Neiman D."/>
            <person name="Pearson M."/>
            <person name="Roberts A."/>
            <person name="Saif S."/>
            <person name="Shea T."/>
            <person name="Shenoy N."/>
            <person name="Sisk P."/>
            <person name="Stolte C."/>
            <person name="Sykes S."/>
            <person name="Walk T."/>
            <person name="White J."/>
            <person name="Yandava C."/>
            <person name="Haas B."/>
            <person name="Nusbaum C."/>
            <person name="Birren B."/>
        </authorList>
    </citation>
    <scope>NUCLEOTIDE SEQUENCE</scope>
    <source>
        <strain evidence="3">ATCC 64411</strain>
    </source>
</reference>
<reference evidence="5" key="1">
    <citation type="submission" date="2010-05" db="EMBL/GenBank/DDBJ databases">
        <title>The genome sequence of Magnaporthe poae strain ATCC 64411.</title>
        <authorList>
            <person name="Ma L.-J."/>
            <person name="Dead R."/>
            <person name="Young S."/>
            <person name="Zeng Q."/>
            <person name="Koehrsen M."/>
            <person name="Alvarado L."/>
            <person name="Berlin A."/>
            <person name="Chapman S.B."/>
            <person name="Chen Z."/>
            <person name="Freedman E."/>
            <person name="Gellesch M."/>
            <person name="Goldberg J."/>
            <person name="Griggs A."/>
            <person name="Gujja S."/>
            <person name="Heilman E.R."/>
            <person name="Heiman D."/>
            <person name="Hepburn T."/>
            <person name="Howarth C."/>
            <person name="Jen D."/>
            <person name="Larson L."/>
            <person name="Mehta T."/>
            <person name="Neiman D."/>
            <person name="Pearson M."/>
            <person name="Roberts A."/>
            <person name="Saif S."/>
            <person name="Shea T."/>
            <person name="Shenoy N."/>
            <person name="Sisk P."/>
            <person name="Stolte C."/>
            <person name="Sykes S."/>
            <person name="Walk T."/>
            <person name="White J."/>
            <person name="Yandava C."/>
            <person name="Haas B."/>
            <person name="Nusbaum C."/>
            <person name="Birren B."/>
        </authorList>
    </citation>
    <scope>NUCLEOTIDE SEQUENCE [LARGE SCALE GENOMIC DNA]</scope>
    <source>
        <strain evidence="5">ATCC 64411 / 73-15</strain>
    </source>
</reference>
<name>A0A0C4EFL8_MAGP6</name>
<dbReference type="EnsemblFungi" id="MAPG_11569T0">
    <property type="protein sequence ID" value="MAPG_11569T0"/>
    <property type="gene ID" value="MAPG_11569"/>
</dbReference>
<keyword evidence="2" id="KW-1133">Transmembrane helix</keyword>
<dbReference type="EMBL" id="ADBL01002849">
    <property type="status" value="NOT_ANNOTATED_CDS"/>
    <property type="molecule type" value="Genomic_DNA"/>
</dbReference>
<evidence type="ECO:0000256" key="1">
    <source>
        <dbReference type="SAM" id="MobiDB-lite"/>
    </source>
</evidence>
<dbReference type="VEuPathDB" id="FungiDB:MAPG_11569"/>
<reference evidence="3" key="3">
    <citation type="submission" date="2011-03" db="EMBL/GenBank/DDBJ databases">
        <title>Annotation of Magnaporthe poae ATCC 64411.</title>
        <authorList>
            <person name="Ma L.-J."/>
            <person name="Dead R."/>
            <person name="Young S.K."/>
            <person name="Zeng Q."/>
            <person name="Gargeya S."/>
            <person name="Fitzgerald M."/>
            <person name="Haas B."/>
            <person name="Abouelleil A."/>
            <person name="Alvarado L."/>
            <person name="Arachchi H.M."/>
            <person name="Berlin A."/>
            <person name="Brown A."/>
            <person name="Chapman S.B."/>
            <person name="Chen Z."/>
            <person name="Dunbar C."/>
            <person name="Freedman E."/>
            <person name="Gearin G."/>
            <person name="Gellesch M."/>
            <person name="Goldberg J."/>
            <person name="Griggs A."/>
            <person name="Gujja S."/>
            <person name="Heiman D."/>
            <person name="Howarth C."/>
            <person name="Larson L."/>
            <person name="Lui A."/>
            <person name="MacDonald P.J.P."/>
            <person name="Mehta T."/>
            <person name="Montmayeur A."/>
            <person name="Murphy C."/>
            <person name="Neiman D."/>
            <person name="Pearson M."/>
            <person name="Priest M."/>
            <person name="Roberts A."/>
            <person name="Saif S."/>
            <person name="Shea T."/>
            <person name="Shenoy N."/>
            <person name="Sisk P."/>
            <person name="Stolte C."/>
            <person name="Sykes S."/>
            <person name="Yandava C."/>
            <person name="Wortman J."/>
            <person name="Nusbaum C."/>
            <person name="Birren B."/>
        </authorList>
    </citation>
    <scope>NUCLEOTIDE SEQUENCE</scope>
    <source>
        <strain evidence="3">ATCC 64411</strain>
    </source>
</reference>
<protein>
    <submittedName>
        <fullName evidence="3 4">Uncharacterized protein</fullName>
    </submittedName>
</protein>
<keyword evidence="2" id="KW-0812">Transmembrane</keyword>
<evidence type="ECO:0000313" key="5">
    <source>
        <dbReference type="Proteomes" id="UP000011715"/>
    </source>
</evidence>